<evidence type="ECO:0000256" key="1">
    <source>
        <dbReference type="ARBA" id="ARBA00023015"/>
    </source>
</evidence>
<dbReference type="SMART" id="SM00342">
    <property type="entry name" value="HTH_ARAC"/>
    <property type="match status" value="1"/>
</dbReference>
<organism evidence="5 6">
    <name type="scientific">Parabacteroides distasonis</name>
    <dbReference type="NCBI Taxonomy" id="823"/>
    <lineage>
        <taxon>Bacteria</taxon>
        <taxon>Pseudomonadati</taxon>
        <taxon>Bacteroidota</taxon>
        <taxon>Bacteroidia</taxon>
        <taxon>Bacteroidales</taxon>
        <taxon>Tannerellaceae</taxon>
        <taxon>Parabacteroides</taxon>
    </lineage>
</organism>
<keyword evidence="3" id="KW-0804">Transcription</keyword>
<keyword evidence="1" id="KW-0805">Transcription regulation</keyword>
<feature type="domain" description="HTH araC/xylS-type" evidence="4">
    <location>
        <begin position="201"/>
        <end position="299"/>
    </location>
</feature>
<name>A0A7K0HQM7_PARDI</name>
<dbReference type="PROSITE" id="PS01124">
    <property type="entry name" value="HTH_ARAC_FAMILY_2"/>
    <property type="match status" value="1"/>
</dbReference>
<dbReference type="OMA" id="PCACRIV"/>
<evidence type="ECO:0000259" key="4">
    <source>
        <dbReference type="PROSITE" id="PS01124"/>
    </source>
</evidence>
<comment type="caution">
    <text evidence="5">The sequence shown here is derived from an EMBL/GenBank/DDBJ whole genome shotgun (WGS) entry which is preliminary data.</text>
</comment>
<dbReference type="GO" id="GO:0003700">
    <property type="term" value="F:DNA-binding transcription factor activity"/>
    <property type="evidence" value="ECO:0007669"/>
    <property type="project" value="InterPro"/>
</dbReference>
<reference evidence="5 6" key="1">
    <citation type="journal article" date="2019" name="Nat. Med.">
        <title>A library of human gut bacterial isolates paired with longitudinal multiomics data enables mechanistic microbiome research.</title>
        <authorList>
            <person name="Poyet M."/>
            <person name="Groussin M."/>
            <person name="Gibbons S.M."/>
            <person name="Avila-Pacheco J."/>
            <person name="Jiang X."/>
            <person name="Kearney S.M."/>
            <person name="Perrotta A.R."/>
            <person name="Berdy B."/>
            <person name="Zhao S."/>
            <person name="Lieberman T.D."/>
            <person name="Swanson P.K."/>
            <person name="Smith M."/>
            <person name="Roesemann S."/>
            <person name="Alexander J.E."/>
            <person name="Rich S.A."/>
            <person name="Livny J."/>
            <person name="Vlamakis H."/>
            <person name="Clish C."/>
            <person name="Bullock K."/>
            <person name="Deik A."/>
            <person name="Scott J."/>
            <person name="Pierce K.A."/>
            <person name="Xavier R.J."/>
            <person name="Alm E.J."/>
        </authorList>
    </citation>
    <scope>NUCLEOTIDE SEQUENCE [LARGE SCALE GENOMIC DNA]</scope>
    <source>
        <strain evidence="5 6">BIOML-A32</strain>
    </source>
</reference>
<evidence type="ECO:0000256" key="2">
    <source>
        <dbReference type="ARBA" id="ARBA00023125"/>
    </source>
</evidence>
<accession>A0A7K0HQM7</accession>
<dbReference type="GO" id="GO:0043565">
    <property type="term" value="F:sequence-specific DNA binding"/>
    <property type="evidence" value="ECO:0007669"/>
    <property type="project" value="InterPro"/>
</dbReference>
<dbReference type="PANTHER" id="PTHR43280">
    <property type="entry name" value="ARAC-FAMILY TRANSCRIPTIONAL REGULATOR"/>
    <property type="match status" value="1"/>
</dbReference>
<dbReference type="InterPro" id="IPR020449">
    <property type="entry name" value="Tscrpt_reg_AraC-type_HTH"/>
</dbReference>
<evidence type="ECO:0000313" key="5">
    <source>
        <dbReference type="EMBL" id="MRZ52300.1"/>
    </source>
</evidence>
<evidence type="ECO:0000256" key="3">
    <source>
        <dbReference type="ARBA" id="ARBA00023163"/>
    </source>
</evidence>
<evidence type="ECO:0000313" key="6">
    <source>
        <dbReference type="Proteomes" id="UP000441358"/>
    </source>
</evidence>
<dbReference type="PRINTS" id="PR00032">
    <property type="entry name" value="HTHARAC"/>
</dbReference>
<dbReference type="InterPro" id="IPR018060">
    <property type="entry name" value="HTH_AraC"/>
</dbReference>
<dbReference type="Proteomes" id="UP000441358">
    <property type="component" value="Unassembled WGS sequence"/>
</dbReference>
<dbReference type="PANTHER" id="PTHR43280:SF32">
    <property type="entry name" value="TRANSCRIPTIONAL REGULATORY PROTEIN"/>
    <property type="match status" value="1"/>
</dbReference>
<keyword evidence="2" id="KW-0238">DNA-binding</keyword>
<dbReference type="InterPro" id="IPR009057">
    <property type="entry name" value="Homeodomain-like_sf"/>
</dbReference>
<dbReference type="Gene3D" id="1.10.10.60">
    <property type="entry name" value="Homeodomain-like"/>
    <property type="match status" value="1"/>
</dbReference>
<proteinExistence type="predicted"/>
<gene>
    <name evidence="5" type="ORF">GKD66_19170</name>
</gene>
<sequence>MRICFINLIYMLFCMIQPVFTFDNLLQRLQLGKDATPFVIWHEKDLFGTHDNPVKIDLPCLFLCLDGEMLLDINLQPYCFNREHLLCFTTPCACRIVSRSPGFRCVGLLLSKAFWRQLVHIERTLGKIAIRNAFIALNEDEHERLSRFYDLLCLCADASGLKDSSGTLYPLILGMFCQVRNVCRRLEDTVIPASHSEKIFYDFLDLLHTHYCQQRRVSFYADELLLTPRHLTTVIRQVSGRSAARWIEEYIVLEAQILLRNSSKAIKEIAYDLGFNEQSLFSKYFSRVSGSSPESYRLYSTAD</sequence>
<dbReference type="AlphaFoldDB" id="A0A7K0HQM7"/>
<dbReference type="Pfam" id="PF12833">
    <property type="entry name" value="HTH_18"/>
    <property type="match status" value="1"/>
</dbReference>
<dbReference type="SUPFAM" id="SSF46689">
    <property type="entry name" value="Homeodomain-like"/>
    <property type="match status" value="1"/>
</dbReference>
<dbReference type="EMBL" id="WKMC01000016">
    <property type="protein sequence ID" value="MRZ52300.1"/>
    <property type="molecule type" value="Genomic_DNA"/>
</dbReference>
<protein>
    <submittedName>
        <fullName evidence="5">Helix-turn-helix domain-containing protein</fullName>
    </submittedName>
</protein>